<evidence type="ECO:0000256" key="4">
    <source>
        <dbReference type="ARBA" id="ARBA00023139"/>
    </source>
</evidence>
<keyword evidence="1" id="KW-1003">Cell membrane</keyword>
<evidence type="ECO:0000256" key="1">
    <source>
        <dbReference type="ARBA" id="ARBA00022475"/>
    </source>
</evidence>
<proteinExistence type="predicted"/>
<keyword evidence="2" id="KW-0732">Signal</keyword>
<evidence type="ECO:0000256" key="2">
    <source>
        <dbReference type="ARBA" id="ARBA00022729"/>
    </source>
</evidence>
<dbReference type="AlphaFoldDB" id="M1QAZ2"/>
<dbReference type="Gene3D" id="3.40.190.10">
    <property type="entry name" value="Periplasmic binding protein-like II"/>
    <property type="match status" value="1"/>
</dbReference>
<dbReference type="InterPro" id="IPR006059">
    <property type="entry name" value="SBP"/>
</dbReference>
<protein>
    <submittedName>
        <fullName evidence="6">ABC transporter, substrate binding protein (Sugar)</fullName>
    </submittedName>
</protein>
<keyword evidence="5" id="KW-0449">Lipoprotein</keyword>
<evidence type="ECO:0000313" key="6">
    <source>
        <dbReference type="EMBL" id="AGF93153.1"/>
    </source>
</evidence>
<organism evidence="6">
    <name type="scientific">uncultured organism</name>
    <dbReference type="NCBI Taxonomy" id="155900"/>
    <lineage>
        <taxon>unclassified sequences</taxon>
        <taxon>environmental samples</taxon>
    </lineage>
</organism>
<dbReference type="PANTHER" id="PTHR43649:SF33">
    <property type="entry name" value="POLYGALACTURONAN_RHAMNOGALACTURONAN-BINDING PROTEIN YTCQ"/>
    <property type="match status" value="1"/>
</dbReference>
<keyword evidence="3" id="KW-0472">Membrane</keyword>
<dbReference type="InterPro" id="IPR050490">
    <property type="entry name" value="Bact_solute-bd_prot1"/>
</dbReference>
<dbReference type="CDD" id="cd13585">
    <property type="entry name" value="PBP2_TMBP_like"/>
    <property type="match status" value="1"/>
</dbReference>
<sequence>MLLVPMGIVAQGQGKTIITFSNWQFLEPSRGEVLHNFIEQFEENNPNIRVETTAIPYSNYSSAILSQLQAGAGPDIMFTKGTDFLSWMRTDRFAPLNDHIDISKYEDEFIPQQELAKQNGNVYGIAYEGFPYGALIYNKAWLDEAGVGVPTTPEELLNASNAVVEETDATYGLIHPTNVGNRSYLMQGGMIVINGFGGRIIAEKDGEKVWGVTEPEFVEGVEFLKEIYDSPGTPKGTPFGRQRNAYLNGQAAMVLDGSYWPAIVKGESEELYENIGVAPIPFPTIASPFEFNLYAINANSDKKEAAAKFLEFLLAPEQANKWAKESAIPGLKFTYDAVIEKYPWFEVYAEASEKGVPKAVEGHYADSLEIRNLVADYIGRAMMGELPVEEAMERCKQELQNQFGDA</sequence>
<reference evidence="6" key="1">
    <citation type="journal article" date="2013" name="Syst. Appl. Microbiol.">
        <title>New insights into the archaeal diversity of a hypersaline microbial mat obtained by a metagenomic approach.</title>
        <authorList>
            <person name="Lopez-Lopez A."/>
            <person name="Richter M."/>
            <person name="Pena A."/>
            <person name="Tamames J."/>
            <person name="Rossello-Mora R."/>
        </authorList>
    </citation>
    <scope>NUCLEOTIDE SEQUENCE</scope>
</reference>
<dbReference type="PANTHER" id="PTHR43649">
    <property type="entry name" value="ARABINOSE-BINDING PROTEIN-RELATED"/>
    <property type="match status" value="1"/>
</dbReference>
<evidence type="ECO:0000256" key="5">
    <source>
        <dbReference type="ARBA" id="ARBA00023288"/>
    </source>
</evidence>
<dbReference type="SUPFAM" id="SSF53850">
    <property type="entry name" value="Periplasmic binding protein-like II"/>
    <property type="match status" value="1"/>
</dbReference>
<keyword evidence="4" id="KW-0564">Palmitate</keyword>
<gene>
    <name evidence="6" type="ORF">FLSS-18_0018</name>
</gene>
<accession>M1QAZ2</accession>
<dbReference type="EMBL" id="JX684083">
    <property type="protein sequence ID" value="AGF93153.1"/>
    <property type="molecule type" value="Genomic_DNA"/>
</dbReference>
<name>M1QAZ2_9ZZZZ</name>
<dbReference type="Pfam" id="PF01547">
    <property type="entry name" value="SBP_bac_1"/>
    <property type="match status" value="1"/>
</dbReference>
<evidence type="ECO:0000256" key="3">
    <source>
        <dbReference type="ARBA" id="ARBA00023136"/>
    </source>
</evidence>